<feature type="signal peptide" evidence="2">
    <location>
        <begin position="1"/>
        <end position="23"/>
    </location>
</feature>
<feature type="domain" description="Glyoxal oxidase N-terminal" evidence="3">
    <location>
        <begin position="151"/>
        <end position="528"/>
    </location>
</feature>
<dbReference type="Pfam" id="PF09118">
    <property type="entry name" value="GO-like_E_set"/>
    <property type="match status" value="1"/>
</dbReference>
<keyword evidence="6" id="KW-1185">Reference proteome</keyword>
<dbReference type="PANTHER" id="PTHR32208:SF93">
    <property type="entry name" value="ALDEHYDE OXIDASE GLOX1"/>
    <property type="match status" value="1"/>
</dbReference>
<dbReference type="Pfam" id="PF07250">
    <property type="entry name" value="Glyoxal_oxid_N"/>
    <property type="match status" value="1"/>
</dbReference>
<evidence type="ECO:0000259" key="3">
    <source>
        <dbReference type="Pfam" id="PF07250"/>
    </source>
</evidence>
<keyword evidence="1 2" id="KW-0732">Signal</keyword>
<dbReference type="Gene3D" id="2.130.10.80">
    <property type="entry name" value="Galactose oxidase/kelch, beta-propeller"/>
    <property type="match status" value="1"/>
</dbReference>
<dbReference type="InterPro" id="IPR011043">
    <property type="entry name" value="Gal_Oxase/kelch_b-propeller"/>
</dbReference>
<comment type="caution">
    <text evidence="5">The sequence shown here is derived from an EMBL/GenBank/DDBJ whole genome shotgun (WGS) entry which is preliminary data.</text>
</comment>
<reference evidence="5 6" key="1">
    <citation type="submission" date="2018-02" db="EMBL/GenBank/DDBJ databases">
        <title>Draft genome of wild Prunus yedoensis var. nudiflora.</title>
        <authorList>
            <person name="Baek S."/>
            <person name="Kim J.-H."/>
            <person name="Choi K."/>
            <person name="Kim G.-B."/>
            <person name="Cho A."/>
            <person name="Jang H."/>
            <person name="Shin C.-H."/>
            <person name="Yu H.-J."/>
            <person name="Mun J.-H."/>
        </authorList>
    </citation>
    <scope>NUCLEOTIDE SEQUENCE [LARGE SCALE GENOMIC DNA]</scope>
    <source>
        <strain evidence="6">cv. Jeju island</strain>
        <tissue evidence="5">Leaf</tissue>
    </source>
</reference>
<evidence type="ECO:0000313" key="5">
    <source>
        <dbReference type="EMBL" id="PQQ13074.1"/>
    </source>
</evidence>
<name>A0A314Z6K7_PRUYE</name>
<evidence type="ECO:0000256" key="1">
    <source>
        <dbReference type="ARBA" id="ARBA00022729"/>
    </source>
</evidence>
<dbReference type="InterPro" id="IPR037293">
    <property type="entry name" value="Gal_Oxidase_central_sf"/>
</dbReference>
<dbReference type="PANTHER" id="PTHR32208">
    <property type="entry name" value="SECRETED PROTEIN-RELATED"/>
    <property type="match status" value="1"/>
</dbReference>
<dbReference type="InterPro" id="IPR014756">
    <property type="entry name" value="Ig_E-set"/>
</dbReference>
<gene>
    <name evidence="5" type="ORF">Pyn_11024</name>
</gene>
<dbReference type="EMBL" id="PJQY01000317">
    <property type="protein sequence ID" value="PQQ13074.1"/>
    <property type="molecule type" value="Genomic_DNA"/>
</dbReference>
<proteinExistence type="predicted"/>
<dbReference type="STRING" id="2094558.A0A314Z6K7"/>
<dbReference type="Proteomes" id="UP000250321">
    <property type="component" value="Unassembled WGS sequence"/>
</dbReference>
<evidence type="ECO:0000259" key="4">
    <source>
        <dbReference type="Pfam" id="PF09118"/>
    </source>
</evidence>
<feature type="chain" id="PRO_5016252334" evidence="2">
    <location>
        <begin position="24"/>
        <end position="645"/>
    </location>
</feature>
<dbReference type="Gene3D" id="2.60.40.10">
    <property type="entry name" value="Immunoglobulins"/>
    <property type="match status" value="1"/>
</dbReference>
<dbReference type="SUPFAM" id="SSF50965">
    <property type="entry name" value="Galactose oxidase, central domain"/>
    <property type="match status" value="1"/>
</dbReference>
<dbReference type="SUPFAM" id="SSF81296">
    <property type="entry name" value="E set domains"/>
    <property type="match status" value="1"/>
</dbReference>
<protein>
    <submittedName>
        <fullName evidence="5">WSC domain-containing protein</fullName>
    </submittedName>
</protein>
<evidence type="ECO:0000313" key="6">
    <source>
        <dbReference type="Proteomes" id="UP000250321"/>
    </source>
</evidence>
<organism evidence="5 6">
    <name type="scientific">Prunus yedoensis var. nudiflora</name>
    <dbReference type="NCBI Taxonomy" id="2094558"/>
    <lineage>
        <taxon>Eukaryota</taxon>
        <taxon>Viridiplantae</taxon>
        <taxon>Streptophyta</taxon>
        <taxon>Embryophyta</taxon>
        <taxon>Tracheophyta</taxon>
        <taxon>Spermatophyta</taxon>
        <taxon>Magnoliopsida</taxon>
        <taxon>eudicotyledons</taxon>
        <taxon>Gunneridae</taxon>
        <taxon>Pentapetalae</taxon>
        <taxon>rosids</taxon>
        <taxon>fabids</taxon>
        <taxon>Rosales</taxon>
        <taxon>Rosaceae</taxon>
        <taxon>Amygdaloideae</taxon>
        <taxon>Amygdaleae</taxon>
        <taxon>Prunus</taxon>
    </lineage>
</organism>
<dbReference type="AlphaFoldDB" id="A0A314Z6K7"/>
<evidence type="ECO:0000256" key="2">
    <source>
        <dbReference type="SAM" id="SignalP"/>
    </source>
</evidence>
<feature type="domain" description="Galactose oxidase-like Early set" evidence="4">
    <location>
        <begin position="537"/>
        <end position="643"/>
    </location>
</feature>
<dbReference type="InterPro" id="IPR015202">
    <property type="entry name" value="GO-like_E_set"/>
</dbReference>
<sequence>MAALHTKLLCLLPLLFIINGINAQLVHFPQFPVPFGNPFHVPDRFWGHHRGAGWGDPDAAVGVDPEAAAVGVDPEAAAVGGDPDATAAEAGLIDVAKPGKAPDMIPKADKGAGNKPNPVKAVVDAPAQPDFPTQYVGAWEVVKLDAGVSAMHLNLLPNNKLMMYDASAFHISNIKLPRGECLPFKDDKGVQQTDCWSHGVEYDVETNDVRPLKITTDPWCSSGGLTADGNFISTGGWMDGTRSVRYFDLCKNCDYRDLPNALAEPRWYATQVTLPDGRFFLAGGRKSYSFEYVPPEGQVNKQAIFFPLLDETTDLDENNLYPFVHLSTDGNLFILANSRSVLLSTQTNTVIKEFPVLKGGSRNYPASGMSALLPIDLSVPNNGPLIPAEVIVCGGAKPEAYGLAGKGNFLPALQDCGRLRITDPNPQWATELMPSGRVMGDMLNLPTGDLLIINGAQQGASAWFLAEQPNFTPVVYSPNNKAGARFRNLVPTQIARMYHSTAALLPNGYDYKAKYPTELRVEHFSPPYLDPELAAHRPAVMAQNSDAKLKYGQPFSLQFQLQDNPVGKADIKVTMYSPPFTTHGYSMNQRLLVLGKNELTEAGPGVYKLQVVAPATNVLAPPGHYLVFVVYRGVPSVGHWVQILN</sequence>
<dbReference type="InterPro" id="IPR013783">
    <property type="entry name" value="Ig-like_fold"/>
</dbReference>
<dbReference type="InterPro" id="IPR009880">
    <property type="entry name" value="Glyoxal_oxidase_N"/>
</dbReference>
<dbReference type="OrthoDB" id="2019572at2759"/>
<dbReference type="CDD" id="cd02851">
    <property type="entry name" value="E_set_GO_C"/>
    <property type="match status" value="1"/>
</dbReference>
<accession>A0A314Z6K7</accession>